<dbReference type="Pfam" id="PF02698">
    <property type="entry name" value="DUF218"/>
    <property type="match status" value="1"/>
</dbReference>
<sequence length="452" mass="51672">MTYRIIALAFLIVFYGIYFTKMFLQARKGIVTDQIAKGKNRDRAFYIELTMKIATILVPLTEVLSVIAGTALLPIMYRVIGMYFAFIGDIVFFSAVFTMRDSWRAGVAAGDKEKRELVTAGIYNYSRNPAFLGFDLVYIGILLMFFNPILLVITLFAMIMLHLQILEEEKFLEGFFGKEYVEYKGKTSRYAGMGKPSLLKAILYIYFVLGVWSVLYFFTCLAYGGGFMLSWVWLWLLIAAFSFVRVKMLKRRIDGREKRKIPGAVVVIYRALFAAFLIFFVITEVKIIGAMRAKPKENLDYIIVLGAGLHRTEPSNPYRARIERAAEYLGENERTMVVASGGQGKFEEISEAECARRKLVDVYGIDENRIILEEKSTDTEENLRYSLEYIKDPTASVGIVTNGFHELRALSIAKREGYENVSSVPARTLFPVGIHYVVREFFGMTEFYMKNL</sequence>
<dbReference type="Gene3D" id="1.20.120.1630">
    <property type="match status" value="1"/>
</dbReference>
<dbReference type="InterPro" id="IPR003848">
    <property type="entry name" value="DUF218"/>
</dbReference>
<keyword evidence="7" id="KW-0489">Methyltransferase</keyword>
<evidence type="ECO:0000256" key="5">
    <source>
        <dbReference type="SAM" id="Phobius"/>
    </source>
</evidence>
<organism evidence="7 8">
    <name type="scientific">Butyrivibrio hungatei</name>
    <dbReference type="NCBI Taxonomy" id="185008"/>
    <lineage>
        <taxon>Bacteria</taxon>
        <taxon>Bacillati</taxon>
        <taxon>Bacillota</taxon>
        <taxon>Clostridia</taxon>
        <taxon>Lachnospirales</taxon>
        <taxon>Lachnospiraceae</taxon>
        <taxon>Butyrivibrio</taxon>
    </lineage>
</organism>
<feature type="domain" description="DUF218" evidence="6">
    <location>
        <begin position="300"/>
        <end position="428"/>
    </location>
</feature>
<dbReference type="Pfam" id="PF04191">
    <property type="entry name" value="PEMT"/>
    <property type="match status" value="1"/>
</dbReference>
<evidence type="ECO:0000313" key="8">
    <source>
        <dbReference type="Proteomes" id="UP000183047"/>
    </source>
</evidence>
<keyword evidence="3 5" id="KW-1133">Transmembrane helix</keyword>
<dbReference type="PANTHER" id="PTHR30336">
    <property type="entry name" value="INNER MEMBRANE PROTEIN, PROBABLE PERMEASE"/>
    <property type="match status" value="1"/>
</dbReference>
<feature type="transmembrane region" description="Helical" evidence="5">
    <location>
        <begin position="261"/>
        <end position="282"/>
    </location>
</feature>
<keyword evidence="4 5" id="KW-0472">Membrane</keyword>
<feature type="transmembrane region" description="Helical" evidence="5">
    <location>
        <begin position="136"/>
        <end position="161"/>
    </location>
</feature>
<dbReference type="GO" id="GO:0005886">
    <property type="term" value="C:plasma membrane"/>
    <property type="evidence" value="ECO:0007669"/>
    <property type="project" value="TreeGrafter"/>
</dbReference>
<feature type="transmembrane region" description="Helical" evidence="5">
    <location>
        <begin position="44"/>
        <end position="68"/>
    </location>
</feature>
<feature type="transmembrane region" description="Helical" evidence="5">
    <location>
        <begin position="230"/>
        <end position="249"/>
    </location>
</feature>
<feature type="transmembrane region" description="Helical" evidence="5">
    <location>
        <begin position="75"/>
        <end position="97"/>
    </location>
</feature>
<dbReference type="Gene3D" id="3.40.50.620">
    <property type="entry name" value="HUPs"/>
    <property type="match status" value="1"/>
</dbReference>
<keyword evidence="2 5" id="KW-0812">Transmembrane</keyword>
<dbReference type="GO" id="GO:0000270">
    <property type="term" value="P:peptidoglycan metabolic process"/>
    <property type="evidence" value="ECO:0007669"/>
    <property type="project" value="TreeGrafter"/>
</dbReference>
<keyword evidence="8" id="KW-1185">Reference proteome</keyword>
<protein>
    <submittedName>
        <fullName evidence="7">Protein-S-isoprenylcysteine O-methyltransferase Ste14</fullName>
    </submittedName>
</protein>
<evidence type="ECO:0000256" key="4">
    <source>
        <dbReference type="ARBA" id="ARBA00023136"/>
    </source>
</evidence>
<reference evidence="8" key="1">
    <citation type="submission" date="2016-10" db="EMBL/GenBank/DDBJ databases">
        <authorList>
            <person name="Varghese N."/>
            <person name="Submissions S."/>
        </authorList>
    </citation>
    <scope>NUCLEOTIDE SEQUENCE [LARGE SCALE GENOMIC DNA]</scope>
    <source>
        <strain evidence="8">XBD2006</strain>
    </source>
</reference>
<dbReference type="RefSeq" id="WP_074461353.1">
    <property type="nucleotide sequence ID" value="NZ_FMUR01000004.1"/>
</dbReference>
<dbReference type="InterPro" id="IPR007318">
    <property type="entry name" value="Phopholipid_MeTrfase"/>
</dbReference>
<proteinExistence type="predicted"/>
<feature type="transmembrane region" description="Helical" evidence="5">
    <location>
        <begin position="203"/>
        <end position="224"/>
    </location>
</feature>
<dbReference type="PANTHER" id="PTHR30336:SF4">
    <property type="entry name" value="ENVELOPE BIOGENESIS FACTOR ELYC"/>
    <property type="match status" value="1"/>
</dbReference>
<gene>
    <name evidence="7" type="ORF">SAMN02910451_00578</name>
</gene>
<dbReference type="CDD" id="cd06259">
    <property type="entry name" value="YdcF-like"/>
    <property type="match status" value="1"/>
</dbReference>
<accession>A0A1G5B833</accession>
<evidence type="ECO:0000313" key="7">
    <source>
        <dbReference type="EMBL" id="SCX86267.1"/>
    </source>
</evidence>
<evidence type="ECO:0000256" key="1">
    <source>
        <dbReference type="ARBA" id="ARBA00004127"/>
    </source>
</evidence>
<dbReference type="EMBL" id="FMUR01000004">
    <property type="protein sequence ID" value="SCX86267.1"/>
    <property type="molecule type" value="Genomic_DNA"/>
</dbReference>
<dbReference type="AlphaFoldDB" id="A0A1G5B833"/>
<evidence type="ECO:0000256" key="2">
    <source>
        <dbReference type="ARBA" id="ARBA00022692"/>
    </source>
</evidence>
<dbReference type="InterPro" id="IPR014729">
    <property type="entry name" value="Rossmann-like_a/b/a_fold"/>
</dbReference>
<dbReference type="InterPro" id="IPR051599">
    <property type="entry name" value="Cell_Envelope_Assoc"/>
</dbReference>
<comment type="subcellular location">
    <subcellularLocation>
        <location evidence="1">Endomembrane system</location>
        <topology evidence="1">Multi-pass membrane protein</topology>
    </subcellularLocation>
</comment>
<evidence type="ECO:0000259" key="6">
    <source>
        <dbReference type="Pfam" id="PF02698"/>
    </source>
</evidence>
<name>A0A1G5B833_9FIRM</name>
<keyword evidence="7" id="KW-0808">Transferase</keyword>
<dbReference type="Proteomes" id="UP000183047">
    <property type="component" value="Unassembled WGS sequence"/>
</dbReference>
<dbReference type="OrthoDB" id="9782395at2"/>
<evidence type="ECO:0000256" key="3">
    <source>
        <dbReference type="ARBA" id="ARBA00022989"/>
    </source>
</evidence>
<dbReference type="GO" id="GO:0043164">
    <property type="term" value="P:Gram-negative-bacterium-type cell wall biogenesis"/>
    <property type="evidence" value="ECO:0007669"/>
    <property type="project" value="TreeGrafter"/>
</dbReference>
<dbReference type="GO" id="GO:0012505">
    <property type="term" value="C:endomembrane system"/>
    <property type="evidence" value="ECO:0007669"/>
    <property type="project" value="UniProtKB-SubCell"/>
</dbReference>
<feature type="transmembrane region" description="Helical" evidence="5">
    <location>
        <begin position="5"/>
        <end position="24"/>
    </location>
</feature>
<dbReference type="GO" id="GO:0008168">
    <property type="term" value="F:methyltransferase activity"/>
    <property type="evidence" value="ECO:0007669"/>
    <property type="project" value="UniProtKB-KW"/>
</dbReference>
<dbReference type="GO" id="GO:0032259">
    <property type="term" value="P:methylation"/>
    <property type="evidence" value="ECO:0007669"/>
    <property type="project" value="UniProtKB-KW"/>
</dbReference>